<dbReference type="SUPFAM" id="SSF53335">
    <property type="entry name" value="S-adenosyl-L-methionine-dependent methyltransferases"/>
    <property type="match status" value="1"/>
</dbReference>
<evidence type="ECO:0000256" key="4">
    <source>
        <dbReference type="ARBA" id="ARBA00022679"/>
    </source>
</evidence>
<dbReference type="InterPro" id="IPR002941">
    <property type="entry name" value="DNA_methylase_N4/N6"/>
</dbReference>
<evidence type="ECO:0000313" key="8">
    <source>
        <dbReference type="Proteomes" id="UP000234479"/>
    </source>
</evidence>
<sequence>MRRLYFGDNLEILRDVSAHSVDFVYLDPPFNSQARYNVLFKSPKEDVASAQASAFVDFWSWGVESELAYHDLLTKVGGPTGVFVQALRSALGESDMMAYLVMMAVRLHELRRVLKPSGGLMLHCDPTASHYLKILLDGIFGAVHFKNEIIWQRSMSKSLMKRRLPSNHDVILYYAGPEGVWNERRAFMPYQQDLLSAKTAEKYSSIDGEGRQFQLTSLINPAADRPNLTYEFLGVTRVWRWTRERMQEAYEAGLVVQTAPGRVPRLKRYLDEQRGVALSDVWPDIPPLNSQARERLGYPTQKPLALLTRILELTTTADSTVLDPFCGCGTTVHAAEALGRNWIGIDVSIHAVHVIERRLAEAFGQARVPRAEGIPADYDAAERLARTLPFQFQWWANYLVGVHRLHEVKRGADRGIDGELFFPNGPGRPYGRLLTYVKGGKVVTPAMVREFRGVLEREGAEMGLFICLDPPSAAMVREAATAGLAGTVHGKIPRLQIVSISDWFRGQRPQLPPTEHLPYAAFSTPVKRSQKTYKPDPIQRELPLSFVGGKTSAVAHLNPVMVARDLDGGRSEDGAGAASA</sequence>
<comment type="caution">
    <text evidence="7">The sequence shown here is derived from an EMBL/GenBank/DDBJ whole genome shotgun (WGS) entry which is preliminary data.</text>
</comment>
<dbReference type="OrthoDB" id="9816043at2"/>
<dbReference type="GO" id="GO:0032259">
    <property type="term" value="P:methylation"/>
    <property type="evidence" value="ECO:0007669"/>
    <property type="project" value="UniProtKB-KW"/>
</dbReference>
<dbReference type="EC" id="2.1.1.72" evidence="2"/>
<keyword evidence="4 7" id="KW-0808">Transferase</keyword>
<keyword evidence="3 7" id="KW-0489">Methyltransferase</keyword>
<dbReference type="GO" id="GO:0003677">
    <property type="term" value="F:DNA binding"/>
    <property type="evidence" value="ECO:0007669"/>
    <property type="project" value="InterPro"/>
</dbReference>
<dbReference type="PROSITE" id="PS00092">
    <property type="entry name" value="N6_MTASE"/>
    <property type="match status" value="1"/>
</dbReference>
<protein>
    <recommendedName>
        <fullName evidence="2">site-specific DNA-methyltransferase (adenine-specific)</fullName>
        <ecNumber evidence="2">2.1.1.72</ecNumber>
    </recommendedName>
</protein>
<dbReference type="Pfam" id="PF01555">
    <property type="entry name" value="N6_N4_Mtase"/>
    <property type="match status" value="1"/>
</dbReference>
<evidence type="ECO:0000259" key="6">
    <source>
        <dbReference type="Pfam" id="PF01555"/>
    </source>
</evidence>
<comment type="similarity">
    <text evidence="1">Belongs to the N(4)/N(6)-methyltransferase family.</text>
</comment>
<comment type="catalytic activity">
    <reaction evidence="5">
        <text>a 2'-deoxyadenosine in DNA + S-adenosyl-L-methionine = an N(6)-methyl-2'-deoxyadenosine in DNA + S-adenosyl-L-homocysteine + H(+)</text>
        <dbReference type="Rhea" id="RHEA:15197"/>
        <dbReference type="Rhea" id="RHEA-COMP:12418"/>
        <dbReference type="Rhea" id="RHEA-COMP:12419"/>
        <dbReference type="ChEBI" id="CHEBI:15378"/>
        <dbReference type="ChEBI" id="CHEBI:57856"/>
        <dbReference type="ChEBI" id="CHEBI:59789"/>
        <dbReference type="ChEBI" id="CHEBI:90615"/>
        <dbReference type="ChEBI" id="CHEBI:90616"/>
        <dbReference type="EC" id="2.1.1.72"/>
    </reaction>
</comment>
<dbReference type="InterPro" id="IPR029063">
    <property type="entry name" value="SAM-dependent_MTases_sf"/>
</dbReference>
<dbReference type="InterPro" id="IPR002052">
    <property type="entry name" value="DNA_methylase_N6_adenine_CS"/>
</dbReference>
<dbReference type="EMBL" id="PJRS01000044">
    <property type="protein sequence ID" value="PLR20993.1"/>
    <property type="molecule type" value="Genomic_DNA"/>
</dbReference>
<evidence type="ECO:0000256" key="5">
    <source>
        <dbReference type="ARBA" id="ARBA00047942"/>
    </source>
</evidence>
<dbReference type="RefSeq" id="WP_101719953.1">
    <property type="nucleotide sequence ID" value="NZ_PJRS01000044.1"/>
</dbReference>
<gene>
    <name evidence="7" type="ORF">SGCZBJ_21395</name>
</gene>
<evidence type="ECO:0000256" key="2">
    <source>
        <dbReference type="ARBA" id="ARBA00011900"/>
    </source>
</evidence>
<feature type="domain" description="DNA methylase N-4/N-6" evidence="6">
    <location>
        <begin position="21"/>
        <end position="356"/>
    </location>
</feature>
<evidence type="ECO:0000256" key="1">
    <source>
        <dbReference type="ARBA" id="ARBA00006594"/>
    </source>
</evidence>
<dbReference type="Proteomes" id="UP000234479">
    <property type="component" value="Unassembled WGS sequence"/>
</dbReference>
<keyword evidence="8" id="KW-1185">Reference proteome</keyword>
<evidence type="ECO:0000256" key="3">
    <source>
        <dbReference type="ARBA" id="ARBA00022603"/>
    </source>
</evidence>
<dbReference type="PRINTS" id="PR00508">
    <property type="entry name" value="S21N4MTFRASE"/>
</dbReference>
<dbReference type="AlphaFoldDB" id="A0A2N5D4L5"/>
<proteinExistence type="inferred from homology"/>
<name>A0A2N5D4L5_9CAUL</name>
<dbReference type="InterPro" id="IPR001091">
    <property type="entry name" value="RM_Methyltransferase"/>
</dbReference>
<dbReference type="GO" id="GO:0009007">
    <property type="term" value="F:site-specific DNA-methyltransferase (adenine-specific) activity"/>
    <property type="evidence" value="ECO:0007669"/>
    <property type="project" value="UniProtKB-EC"/>
</dbReference>
<organism evidence="7 8">
    <name type="scientific">Caulobacter zeae</name>
    <dbReference type="NCBI Taxonomy" id="2055137"/>
    <lineage>
        <taxon>Bacteria</taxon>
        <taxon>Pseudomonadati</taxon>
        <taxon>Pseudomonadota</taxon>
        <taxon>Alphaproteobacteria</taxon>
        <taxon>Caulobacterales</taxon>
        <taxon>Caulobacteraceae</taxon>
        <taxon>Caulobacter</taxon>
    </lineage>
</organism>
<evidence type="ECO:0000313" key="7">
    <source>
        <dbReference type="EMBL" id="PLR20993.1"/>
    </source>
</evidence>
<reference evidence="7 8" key="1">
    <citation type="submission" date="2017-12" db="EMBL/GenBank/DDBJ databases">
        <title>The genome sequence of Caulobacter sp. 410.</title>
        <authorList>
            <person name="Gao J."/>
            <person name="Mao X."/>
            <person name="Sun J."/>
        </authorList>
    </citation>
    <scope>NUCLEOTIDE SEQUENCE [LARGE SCALE GENOMIC DNA]</scope>
    <source>
        <strain evidence="7 8">410</strain>
    </source>
</reference>
<dbReference type="GO" id="GO:0008170">
    <property type="term" value="F:N-methyltransferase activity"/>
    <property type="evidence" value="ECO:0007669"/>
    <property type="project" value="InterPro"/>
</dbReference>
<dbReference type="Gene3D" id="3.40.50.150">
    <property type="entry name" value="Vaccinia Virus protein VP39"/>
    <property type="match status" value="1"/>
</dbReference>
<accession>A0A2N5D4L5</accession>